<dbReference type="OrthoDB" id="277173at2"/>
<keyword evidence="3" id="KW-1185">Reference proteome</keyword>
<protein>
    <submittedName>
        <fullName evidence="2">Uncharacterized protein</fullName>
    </submittedName>
</protein>
<gene>
    <name evidence="2" type="ORF">A6X21_09560</name>
</gene>
<keyword evidence="1" id="KW-0472">Membrane</keyword>
<evidence type="ECO:0000256" key="1">
    <source>
        <dbReference type="SAM" id="Phobius"/>
    </source>
</evidence>
<organism evidence="2 3">
    <name type="scientific">Planctopirus hydrillae</name>
    <dbReference type="NCBI Taxonomy" id="1841610"/>
    <lineage>
        <taxon>Bacteria</taxon>
        <taxon>Pseudomonadati</taxon>
        <taxon>Planctomycetota</taxon>
        <taxon>Planctomycetia</taxon>
        <taxon>Planctomycetales</taxon>
        <taxon>Planctomycetaceae</taxon>
        <taxon>Planctopirus</taxon>
    </lineage>
</organism>
<feature type="transmembrane region" description="Helical" evidence="1">
    <location>
        <begin position="81"/>
        <end position="101"/>
    </location>
</feature>
<reference evidence="2 3" key="1">
    <citation type="submission" date="2016-05" db="EMBL/GenBank/DDBJ databases">
        <title>Genomic and physiological characterization of Planctopirus sp. isolated from fresh water lake.</title>
        <authorList>
            <person name="Subhash Y."/>
            <person name="Ramana C."/>
        </authorList>
    </citation>
    <scope>NUCLEOTIDE SEQUENCE [LARGE SCALE GENOMIC DNA]</scope>
    <source>
        <strain evidence="2 3">JC280</strain>
    </source>
</reference>
<name>A0A1C3E7E2_9PLAN</name>
<feature type="transmembrane region" description="Helical" evidence="1">
    <location>
        <begin position="195"/>
        <end position="215"/>
    </location>
</feature>
<dbReference type="AlphaFoldDB" id="A0A1C3E7E2"/>
<keyword evidence="1" id="KW-1133">Transmembrane helix</keyword>
<dbReference type="RefSeq" id="WP_068850244.1">
    <property type="nucleotide sequence ID" value="NZ_LYDR01000143.1"/>
</dbReference>
<comment type="caution">
    <text evidence="2">The sequence shown here is derived from an EMBL/GenBank/DDBJ whole genome shotgun (WGS) entry which is preliminary data.</text>
</comment>
<evidence type="ECO:0000313" key="2">
    <source>
        <dbReference type="EMBL" id="ODA29170.1"/>
    </source>
</evidence>
<sequence length="290" mass="32169">MAEDAAHRTIWLDRLLVGTLLSLALLMPGPWYVIFYLRGAAIAGCLFANVRREPLFWVALAAFQGAGIAIDWTYADNHRYLAVYWSLALALGLSLSGTAQWDCLRVQSRLLLGLVSLFATGWKLSSGEYLSGDFFEYTLLTDDRFSAKVHHLLGVPATDLRANRQLVDTILASVPDLAQPITSGRLLSSPWVRSFALFLTWSGVILEGALAFVFLCPTPDSHWGHRLNWARDGLLWLFLLGTYAIAPVLGFGGILAMMGATQTTSLRRANIYFALLVVLQLLEVTFQYRV</sequence>
<dbReference type="EMBL" id="LYDR01000143">
    <property type="protein sequence ID" value="ODA29170.1"/>
    <property type="molecule type" value="Genomic_DNA"/>
</dbReference>
<feature type="transmembrane region" description="Helical" evidence="1">
    <location>
        <begin position="269"/>
        <end position="288"/>
    </location>
</feature>
<keyword evidence="1" id="KW-0812">Transmembrane</keyword>
<feature type="transmembrane region" description="Helical" evidence="1">
    <location>
        <begin position="55"/>
        <end position="75"/>
    </location>
</feature>
<evidence type="ECO:0000313" key="3">
    <source>
        <dbReference type="Proteomes" id="UP000094828"/>
    </source>
</evidence>
<dbReference type="STRING" id="1841610.A6X21_09560"/>
<dbReference type="Proteomes" id="UP000094828">
    <property type="component" value="Unassembled WGS sequence"/>
</dbReference>
<accession>A0A1C3E7E2</accession>
<feature type="transmembrane region" description="Helical" evidence="1">
    <location>
        <begin position="235"/>
        <end position="257"/>
    </location>
</feature>
<proteinExistence type="predicted"/>